<dbReference type="Pfam" id="PF00126">
    <property type="entry name" value="HTH_1"/>
    <property type="match status" value="1"/>
</dbReference>
<dbReference type="PROSITE" id="PS50931">
    <property type="entry name" value="HTH_LYSR"/>
    <property type="match status" value="1"/>
</dbReference>
<sequence length="311" mass="34353">MPLPLDVVHVFMRVAETASFTKAAEVMGLPRTSVSAAVQRLEKLLGVRLLHRTTRHVQLTPDGETFAQRARELLADAEELRQMFQDTPAALQGRLRVDMPIGMARNLVLPRLPQFLQAHPALQVELSSTDRRVDLVGEGFDCVLRVGPLGDSSLMARPLGRLPLINCASPDYVRAFGLPQSLQDLATQRLIHYLPGLGARSPGFEYFDESGQTRLVPMAGALTVNNSEAYLHGCLAGLGIIQAPEPAMRPWIERGELVEVLPGLRPAPMPVSLLYAHRRLPRRVQAFMDWLQEIMAPYLAPDAAAKPARWA</sequence>
<name>A0ABU5IA04_9BURK</name>
<dbReference type="EMBL" id="JAXOJX010000003">
    <property type="protein sequence ID" value="MDZ5455752.1"/>
    <property type="molecule type" value="Genomic_DNA"/>
</dbReference>
<dbReference type="InterPro" id="IPR000847">
    <property type="entry name" value="LysR_HTH_N"/>
</dbReference>
<accession>A0ABU5IA04</accession>
<evidence type="ECO:0000313" key="7">
    <source>
        <dbReference type="Proteomes" id="UP001293718"/>
    </source>
</evidence>
<dbReference type="SUPFAM" id="SSF46785">
    <property type="entry name" value="Winged helix' DNA-binding domain"/>
    <property type="match status" value="1"/>
</dbReference>
<evidence type="ECO:0000256" key="3">
    <source>
        <dbReference type="ARBA" id="ARBA00023125"/>
    </source>
</evidence>
<keyword evidence="7" id="KW-1185">Reference proteome</keyword>
<dbReference type="InterPro" id="IPR005119">
    <property type="entry name" value="LysR_subst-bd"/>
</dbReference>
<evidence type="ECO:0000256" key="2">
    <source>
        <dbReference type="ARBA" id="ARBA00023015"/>
    </source>
</evidence>
<dbReference type="CDD" id="cd08472">
    <property type="entry name" value="PBP2_CrgA_like_3"/>
    <property type="match status" value="1"/>
</dbReference>
<feature type="domain" description="HTH lysR-type" evidence="5">
    <location>
        <begin position="3"/>
        <end position="60"/>
    </location>
</feature>
<dbReference type="PANTHER" id="PTHR30537:SF72">
    <property type="entry name" value="LYSR FAMILY TRANSCRIPTIONAL REGULATOR"/>
    <property type="match status" value="1"/>
</dbReference>
<dbReference type="Pfam" id="PF03466">
    <property type="entry name" value="LysR_substrate"/>
    <property type="match status" value="1"/>
</dbReference>
<dbReference type="SUPFAM" id="SSF53850">
    <property type="entry name" value="Periplasmic binding protein-like II"/>
    <property type="match status" value="1"/>
</dbReference>
<proteinExistence type="inferred from homology"/>
<dbReference type="Proteomes" id="UP001293718">
    <property type="component" value="Unassembled WGS sequence"/>
</dbReference>
<dbReference type="Gene3D" id="1.10.10.10">
    <property type="entry name" value="Winged helix-like DNA-binding domain superfamily/Winged helix DNA-binding domain"/>
    <property type="match status" value="1"/>
</dbReference>
<keyword evidence="2" id="KW-0805">Transcription regulation</keyword>
<evidence type="ECO:0000256" key="1">
    <source>
        <dbReference type="ARBA" id="ARBA00009437"/>
    </source>
</evidence>
<protein>
    <submittedName>
        <fullName evidence="6">LysR family transcriptional regulator</fullName>
    </submittedName>
</protein>
<gene>
    <name evidence="6" type="ORF">SM757_04110</name>
</gene>
<comment type="caution">
    <text evidence="6">The sequence shown here is derived from an EMBL/GenBank/DDBJ whole genome shotgun (WGS) entry which is preliminary data.</text>
</comment>
<dbReference type="Gene3D" id="3.40.190.290">
    <property type="match status" value="1"/>
</dbReference>
<comment type="similarity">
    <text evidence="1">Belongs to the LysR transcriptional regulatory family.</text>
</comment>
<evidence type="ECO:0000259" key="5">
    <source>
        <dbReference type="PROSITE" id="PS50931"/>
    </source>
</evidence>
<dbReference type="InterPro" id="IPR036390">
    <property type="entry name" value="WH_DNA-bd_sf"/>
</dbReference>
<keyword evidence="4" id="KW-0804">Transcription</keyword>
<evidence type="ECO:0000256" key="4">
    <source>
        <dbReference type="ARBA" id="ARBA00023163"/>
    </source>
</evidence>
<dbReference type="InterPro" id="IPR058163">
    <property type="entry name" value="LysR-type_TF_proteobact-type"/>
</dbReference>
<dbReference type="InterPro" id="IPR036388">
    <property type="entry name" value="WH-like_DNA-bd_sf"/>
</dbReference>
<reference evidence="6 7" key="1">
    <citation type="submission" date="2023-11" db="EMBL/GenBank/DDBJ databases">
        <title>Draft genome of Azohydromonas lata strain H1 (DSM1123), a polyhydroxyalkanoate producer.</title>
        <authorList>
            <person name="Traversa D."/>
            <person name="D'Addabbo P."/>
            <person name="Pazzani C."/>
            <person name="Manzari C."/>
            <person name="Chiara M."/>
            <person name="Scrascia M."/>
        </authorList>
    </citation>
    <scope>NUCLEOTIDE SEQUENCE [LARGE SCALE GENOMIC DNA]</scope>
    <source>
        <strain evidence="6 7">H1</strain>
    </source>
</reference>
<organism evidence="6 7">
    <name type="scientific">Azohydromonas lata</name>
    <dbReference type="NCBI Taxonomy" id="45677"/>
    <lineage>
        <taxon>Bacteria</taxon>
        <taxon>Pseudomonadati</taxon>
        <taxon>Pseudomonadota</taxon>
        <taxon>Betaproteobacteria</taxon>
        <taxon>Burkholderiales</taxon>
        <taxon>Sphaerotilaceae</taxon>
        <taxon>Azohydromonas</taxon>
    </lineage>
</organism>
<dbReference type="PANTHER" id="PTHR30537">
    <property type="entry name" value="HTH-TYPE TRANSCRIPTIONAL REGULATOR"/>
    <property type="match status" value="1"/>
</dbReference>
<keyword evidence="3" id="KW-0238">DNA-binding</keyword>
<evidence type="ECO:0000313" key="6">
    <source>
        <dbReference type="EMBL" id="MDZ5455752.1"/>
    </source>
</evidence>